<feature type="transmembrane region" description="Helical" evidence="6">
    <location>
        <begin position="339"/>
        <end position="358"/>
    </location>
</feature>
<dbReference type="Proteomes" id="UP000658656">
    <property type="component" value="Unassembled WGS sequence"/>
</dbReference>
<evidence type="ECO:0000256" key="4">
    <source>
        <dbReference type="ARBA" id="ARBA00022989"/>
    </source>
</evidence>
<feature type="transmembrane region" description="Helical" evidence="6">
    <location>
        <begin position="231"/>
        <end position="248"/>
    </location>
</feature>
<dbReference type="SUPFAM" id="SSF103473">
    <property type="entry name" value="MFS general substrate transporter"/>
    <property type="match status" value="1"/>
</dbReference>
<comment type="subcellular location">
    <subcellularLocation>
        <location evidence="1">Cell membrane</location>
        <topology evidence="1">Multi-pass membrane protein</topology>
    </subcellularLocation>
</comment>
<gene>
    <name evidence="8" type="ORF">GCM10017566_07500</name>
</gene>
<evidence type="ECO:0000313" key="8">
    <source>
        <dbReference type="EMBL" id="GHF36864.1"/>
    </source>
</evidence>
<keyword evidence="9" id="KW-1185">Reference proteome</keyword>
<organism evidence="8 9">
    <name type="scientific">Amycolatopsis bartoniae</name>
    <dbReference type="NCBI Taxonomy" id="941986"/>
    <lineage>
        <taxon>Bacteria</taxon>
        <taxon>Bacillati</taxon>
        <taxon>Actinomycetota</taxon>
        <taxon>Actinomycetes</taxon>
        <taxon>Pseudonocardiales</taxon>
        <taxon>Pseudonocardiaceae</taxon>
        <taxon>Amycolatopsis</taxon>
    </lineage>
</organism>
<feature type="transmembrane region" description="Helical" evidence="6">
    <location>
        <begin position="12"/>
        <end position="31"/>
    </location>
</feature>
<reference evidence="8" key="1">
    <citation type="journal article" date="2014" name="Int. J. Syst. Evol. Microbiol.">
        <title>Complete genome sequence of Corynebacterium casei LMG S-19264T (=DSM 44701T), isolated from a smear-ripened cheese.</title>
        <authorList>
            <consortium name="US DOE Joint Genome Institute (JGI-PGF)"/>
            <person name="Walter F."/>
            <person name="Albersmeier A."/>
            <person name="Kalinowski J."/>
            <person name="Ruckert C."/>
        </authorList>
    </citation>
    <scope>NUCLEOTIDE SEQUENCE</scope>
    <source>
        <strain evidence="8">CGMCC 4.7679</strain>
    </source>
</reference>
<evidence type="ECO:0000256" key="6">
    <source>
        <dbReference type="SAM" id="Phobius"/>
    </source>
</evidence>
<dbReference type="EMBL" id="BNAV01000001">
    <property type="protein sequence ID" value="GHF36864.1"/>
    <property type="molecule type" value="Genomic_DNA"/>
</dbReference>
<evidence type="ECO:0000256" key="5">
    <source>
        <dbReference type="ARBA" id="ARBA00023136"/>
    </source>
</evidence>
<feature type="transmembrane region" description="Helical" evidence="6">
    <location>
        <begin position="307"/>
        <end position="327"/>
    </location>
</feature>
<name>A0A8H9ITP1_9PSEU</name>
<keyword evidence="3 6" id="KW-0812">Transmembrane</keyword>
<feature type="transmembrane region" description="Helical" evidence="6">
    <location>
        <begin position="104"/>
        <end position="124"/>
    </location>
</feature>
<dbReference type="PANTHER" id="PTHR42718:SF9">
    <property type="entry name" value="MAJOR FACILITATOR SUPERFAMILY MULTIDRUG TRANSPORTER MFSC"/>
    <property type="match status" value="1"/>
</dbReference>
<keyword evidence="5 6" id="KW-0472">Membrane</keyword>
<dbReference type="RefSeq" id="WP_183177050.1">
    <property type="nucleotide sequence ID" value="NZ_BNAV01000001.1"/>
</dbReference>
<feature type="transmembrane region" description="Helical" evidence="6">
    <location>
        <begin position="198"/>
        <end position="219"/>
    </location>
</feature>
<reference evidence="8" key="2">
    <citation type="submission" date="2020-09" db="EMBL/GenBank/DDBJ databases">
        <authorList>
            <person name="Sun Q."/>
            <person name="Zhou Y."/>
        </authorList>
    </citation>
    <scope>NUCLEOTIDE SEQUENCE</scope>
    <source>
        <strain evidence="8">CGMCC 4.7679</strain>
    </source>
</reference>
<dbReference type="PROSITE" id="PS50850">
    <property type="entry name" value="MFS"/>
    <property type="match status" value="1"/>
</dbReference>
<dbReference type="AlphaFoldDB" id="A0A8H9ITP1"/>
<dbReference type="InterPro" id="IPR020846">
    <property type="entry name" value="MFS_dom"/>
</dbReference>
<accession>A0A8H9ITP1</accession>
<feature type="transmembrane region" description="Helical" evidence="6">
    <location>
        <begin position="268"/>
        <end position="287"/>
    </location>
</feature>
<evidence type="ECO:0000256" key="1">
    <source>
        <dbReference type="ARBA" id="ARBA00004651"/>
    </source>
</evidence>
<feature type="transmembrane region" description="Helical" evidence="6">
    <location>
        <begin position="136"/>
        <end position="161"/>
    </location>
</feature>
<keyword evidence="2" id="KW-0813">Transport</keyword>
<dbReference type="PANTHER" id="PTHR42718">
    <property type="entry name" value="MAJOR FACILITATOR SUPERFAMILY MULTIDRUG TRANSPORTER MFSC"/>
    <property type="match status" value="1"/>
</dbReference>
<evidence type="ECO:0000259" key="7">
    <source>
        <dbReference type="PROSITE" id="PS50850"/>
    </source>
</evidence>
<comment type="caution">
    <text evidence="8">The sequence shown here is derived from an EMBL/GenBank/DDBJ whole genome shotgun (WGS) entry which is preliminary data.</text>
</comment>
<dbReference type="Gene3D" id="1.20.1250.20">
    <property type="entry name" value="MFS general substrate transporter like domains"/>
    <property type="match status" value="1"/>
</dbReference>
<proteinExistence type="predicted"/>
<dbReference type="Pfam" id="PF07690">
    <property type="entry name" value="MFS_1"/>
    <property type="match status" value="1"/>
</dbReference>
<evidence type="ECO:0000256" key="2">
    <source>
        <dbReference type="ARBA" id="ARBA00022448"/>
    </source>
</evidence>
<dbReference type="GO" id="GO:0005886">
    <property type="term" value="C:plasma membrane"/>
    <property type="evidence" value="ECO:0007669"/>
    <property type="project" value="UniProtKB-SubCell"/>
</dbReference>
<feature type="domain" description="Major facilitator superfamily (MFS) profile" evidence="7">
    <location>
        <begin position="13"/>
        <end position="464"/>
    </location>
</feature>
<feature type="transmembrane region" description="Helical" evidence="6">
    <location>
        <begin position="440"/>
        <end position="461"/>
    </location>
</feature>
<evidence type="ECO:0000313" key="9">
    <source>
        <dbReference type="Proteomes" id="UP000658656"/>
    </source>
</evidence>
<feature type="transmembrane region" description="Helical" evidence="6">
    <location>
        <begin position="167"/>
        <end position="186"/>
    </location>
</feature>
<feature type="transmembrane region" description="Helical" evidence="6">
    <location>
        <begin position="80"/>
        <end position="98"/>
    </location>
</feature>
<keyword evidence="4 6" id="KW-1133">Transmembrane helix</keyword>
<dbReference type="InterPro" id="IPR011701">
    <property type="entry name" value="MFS"/>
</dbReference>
<dbReference type="GO" id="GO:0022857">
    <property type="term" value="F:transmembrane transporter activity"/>
    <property type="evidence" value="ECO:0007669"/>
    <property type="project" value="InterPro"/>
</dbReference>
<dbReference type="Gene3D" id="1.20.1720.10">
    <property type="entry name" value="Multidrug resistance protein D"/>
    <property type="match status" value="1"/>
</dbReference>
<dbReference type="InterPro" id="IPR036259">
    <property type="entry name" value="MFS_trans_sf"/>
</dbReference>
<feature type="transmembrane region" description="Helical" evidence="6">
    <location>
        <begin position="51"/>
        <end position="68"/>
    </location>
</feature>
<protein>
    <submittedName>
        <fullName evidence="8">MFS transporter</fullName>
    </submittedName>
</protein>
<sequence length="486" mass="50386">MSAQPARGSFRMVLSSLLVVELFSGVLQAYFVPLYPALAERFGVSTSSVSWALIIFTLSNAVFTPLFAKLGDVHGHHRVLRVLVGLVAAGCVLIAAAPDFGVLLAGRALQGMFPAYLPLMFGVLRGGFPGDATRRGIAYLSGILLFGTLAGVIASGLLVRATGGPALALWVPAIGTLLGFAVLLLVPARGFDRPADAGVDWPGVALLGLGLACLLLGLSQGSTWHWTSTRTLVLLAAGVAVLAGWVTVELRTGRPMVDLRFLFRGRLLPVYVVAIGVYSATIGTQVANSTFMALPSGRFGYGLGLNALHIGLALLPGIACAALAATLTARIGRILGYPWTMATGAILVCAGFLALVFLHTSLTEFILCTALSSAGMGFIEGSTRTIVIDNLHPEETSTGSGIYELSTTVGDSVGAAVITAVLTLNLTPRLGVVTEAGFRWVWAVAALFGLIAATAAIGFALRAGRRHYPAPAPTGASPLTVVHEDS</sequence>
<evidence type="ECO:0000256" key="3">
    <source>
        <dbReference type="ARBA" id="ARBA00022692"/>
    </source>
</evidence>